<feature type="compositionally biased region" description="Basic residues" evidence="7">
    <location>
        <begin position="78"/>
        <end position="87"/>
    </location>
</feature>
<reference evidence="8" key="1">
    <citation type="submission" date="2020-11" db="EMBL/GenBank/DDBJ databases">
        <authorList>
            <consortium name="DOE Joint Genome Institute"/>
            <person name="Ahrendt S."/>
            <person name="Riley R."/>
            <person name="Andreopoulos W."/>
            <person name="Labutti K."/>
            <person name="Pangilinan J."/>
            <person name="Ruiz-Duenas F.J."/>
            <person name="Barrasa J.M."/>
            <person name="Sanchez-Garcia M."/>
            <person name="Camarero S."/>
            <person name="Miyauchi S."/>
            <person name="Serrano A."/>
            <person name="Linde D."/>
            <person name="Babiker R."/>
            <person name="Drula E."/>
            <person name="Ayuso-Fernandez I."/>
            <person name="Pacheco R."/>
            <person name="Padilla G."/>
            <person name="Ferreira P."/>
            <person name="Barriuso J."/>
            <person name="Kellner H."/>
            <person name="Castanera R."/>
            <person name="Alfaro M."/>
            <person name="Ramirez L."/>
            <person name="Pisabarro A.G."/>
            <person name="Kuo A."/>
            <person name="Tritt A."/>
            <person name="Lipzen A."/>
            <person name="He G."/>
            <person name="Yan M."/>
            <person name="Ng V."/>
            <person name="Cullen D."/>
            <person name="Martin F."/>
            <person name="Rosso M.-N."/>
            <person name="Henrissat B."/>
            <person name="Hibbett D."/>
            <person name="Martinez A.T."/>
            <person name="Grigoriev I.V."/>
        </authorList>
    </citation>
    <scope>NUCLEOTIDE SEQUENCE</scope>
    <source>
        <strain evidence="8">CIRM-BRFM 674</strain>
    </source>
</reference>
<dbReference type="OrthoDB" id="420519at2759"/>
<dbReference type="InterPro" id="IPR007603">
    <property type="entry name" value="Choline_transptr-like"/>
</dbReference>
<accession>A0A9P5YXT0</accession>
<organism evidence="8 9">
    <name type="scientific">Pholiota conissans</name>
    <dbReference type="NCBI Taxonomy" id="109636"/>
    <lineage>
        <taxon>Eukaryota</taxon>
        <taxon>Fungi</taxon>
        <taxon>Dikarya</taxon>
        <taxon>Basidiomycota</taxon>
        <taxon>Agaricomycotina</taxon>
        <taxon>Agaricomycetes</taxon>
        <taxon>Agaricomycetidae</taxon>
        <taxon>Agaricales</taxon>
        <taxon>Agaricineae</taxon>
        <taxon>Strophariaceae</taxon>
        <taxon>Pholiota</taxon>
    </lineage>
</organism>
<feature type="compositionally biased region" description="Low complexity" evidence="7">
    <location>
        <begin position="95"/>
        <end position="104"/>
    </location>
</feature>
<evidence type="ECO:0000313" key="8">
    <source>
        <dbReference type="EMBL" id="KAF9476519.1"/>
    </source>
</evidence>
<feature type="transmembrane region" description="Helical" evidence="6">
    <location>
        <begin position="367"/>
        <end position="386"/>
    </location>
</feature>
<name>A0A9P5YXT0_9AGAR</name>
<dbReference type="Proteomes" id="UP000807469">
    <property type="component" value="Unassembled WGS sequence"/>
</dbReference>
<feature type="compositionally biased region" description="Pro residues" evidence="7">
    <location>
        <begin position="105"/>
        <end position="117"/>
    </location>
</feature>
<keyword evidence="9" id="KW-1185">Reference proteome</keyword>
<dbReference type="Pfam" id="PF04515">
    <property type="entry name" value="Choline_transpo"/>
    <property type="match status" value="1"/>
</dbReference>
<evidence type="ECO:0000256" key="4">
    <source>
        <dbReference type="ARBA" id="ARBA00022989"/>
    </source>
</evidence>
<sequence length="640" mass="69485">MATSFAAYASQYLTKHGTDTVDSEQPLFFSFTTDDGSRHAHQTDVEDLDDPHLNPSHDDDPYLKLDDSPPGWLAHLAHSPRRSRSRSRSSERQRSLSPSSSADNAPPPELLAAPPPRKNSKPNILKPPPVSELTESLLQREGTDVFSLPDPRHIPRKRRKHHDALWTALWLGAVSISLVLCVILLFTTRRPRDFPAALLPYAVLLRTVPVLTLLTLFSAAAAYAHVYLLRVFAGPVMLVTSVFVPATLFVSAIWAFVGSFMWDGDVEPTWGETVGLRLFALVPLILSLITARRLLHLPRHIHRASSTLTLATHLLVTNPFLAALSPALLLVMLLTSLPFLTAIFRLLLIGFGTKGPGSVWEWHVRAWANWGIALVLVVWFWSWAVARGVLRMTAAGVVGAWYFADPVLSPPPPTSTHTIHAALTRSTGPSLGTLALSAALLTILRLLSLSLLVLNRLPPLLLAIPFASYSIPGTQFGLGALGVVVVRWIVPGIGWVVAWVQGWEERVSRYVLVYCGMVGVGFWEGAGRAGVLVGGKAWAEREQREAATEGGNGGQGGRTGRGGRRGRGTVEARKLDFGTEPSLDLLTISPLTLTLPFSLLTYLFVAHTLGSPHEALGVALLAGAMTAVVGVFCVGVVRDW</sequence>
<feature type="transmembrane region" description="Helical" evidence="6">
    <location>
        <begin position="583"/>
        <end position="604"/>
    </location>
</feature>
<keyword evidence="5 6" id="KW-0472">Membrane</keyword>
<feature type="transmembrane region" description="Helical" evidence="6">
    <location>
        <begin position="198"/>
        <end position="224"/>
    </location>
</feature>
<evidence type="ECO:0000256" key="1">
    <source>
        <dbReference type="ARBA" id="ARBA00004141"/>
    </source>
</evidence>
<comment type="similarity">
    <text evidence="2 6">Belongs to the CTL (choline transporter-like) family.</text>
</comment>
<feature type="transmembrane region" description="Helical" evidence="6">
    <location>
        <begin position="434"/>
        <end position="454"/>
    </location>
</feature>
<dbReference type="GO" id="GO:0022857">
    <property type="term" value="F:transmembrane transporter activity"/>
    <property type="evidence" value="ECO:0007669"/>
    <property type="project" value="UniProtKB-UniRule"/>
</dbReference>
<dbReference type="EMBL" id="MU155291">
    <property type="protein sequence ID" value="KAF9476519.1"/>
    <property type="molecule type" value="Genomic_DNA"/>
</dbReference>
<comment type="caution">
    <text evidence="8">The sequence shown here is derived from an EMBL/GenBank/DDBJ whole genome shotgun (WGS) entry which is preliminary data.</text>
</comment>
<keyword evidence="4 6" id="KW-1133">Transmembrane helix</keyword>
<feature type="region of interest" description="Disordered" evidence="7">
    <location>
        <begin position="543"/>
        <end position="567"/>
    </location>
</feature>
<feature type="transmembrane region" description="Helical" evidence="6">
    <location>
        <begin position="616"/>
        <end position="637"/>
    </location>
</feature>
<evidence type="ECO:0000256" key="3">
    <source>
        <dbReference type="ARBA" id="ARBA00022692"/>
    </source>
</evidence>
<evidence type="ECO:0000313" key="9">
    <source>
        <dbReference type="Proteomes" id="UP000807469"/>
    </source>
</evidence>
<feature type="compositionally biased region" description="Gly residues" evidence="7">
    <location>
        <begin position="550"/>
        <end position="560"/>
    </location>
</feature>
<evidence type="ECO:0000256" key="7">
    <source>
        <dbReference type="SAM" id="MobiDB-lite"/>
    </source>
</evidence>
<feature type="transmembrane region" description="Helical" evidence="6">
    <location>
        <begin position="274"/>
        <end position="295"/>
    </location>
</feature>
<keyword evidence="3 6" id="KW-0812">Transmembrane</keyword>
<feature type="transmembrane region" description="Helical" evidence="6">
    <location>
        <begin position="327"/>
        <end position="347"/>
    </location>
</feature>
<feature type="compositionally biased region" description="Basic and acidic residues" evidence="7">
    <location>
        <begin position="35"/>
        <end position="67"/>
    </location>
</feature>
<evidence type="ECO:0000256" key="2">
    <source>
        <dbReference type="ARBA" id="ARBA00007168"/>
    </source>
</evidence>
<comment type="function">
    <text evidence="6">Probably involved in transport through the plasma membrane.</text>
</comment>
<feature type="transmembrane region" description="Helical" evidence="6">
    <location>
        <begin position="236"/>
        <end position="262"/>
    </location>
</feature>
<dbReference type="PANTHER" id="PTHR12385:SF88">
    <property type="entry name" value="CHOLINE TRANSPORTER-LIKE PROTEIN CTL1"/>
    <property type="match status" value="1"/>
</dbReference>
<dbReference type="AlphaFoldDB" id="A0A9P5YXT0"/>
<feature type="transmembrane region" description="Helical" evidence="6">
    <location>
        <begin position="164"/>
        <end position="186"/>
    </location>
</feature>
<gene>
    <name evidence="8" type="ORF">BDN70DRAFT_166612</name>
</gene>
<dbReference type="GO" id="GO:0005886">
    <property type="term" value="C:plasma membrane"/>
    <property type="evidence" value="ECO:0007669"/>
    <property type="project" value="UniProtKB-SubCell"/>
</dbReference>
<comment type="subcellular location">
    <subcellularLocation>
        <location evidence="6">Cell membrane</location>
        <topology evidence="6">Multi-pass membrane protein</topology>
    </subcellularLocation>
    <subcellularLocation>
        <location evidence="1">Membrane</location>
        <topology evidence="1">Multi-pass membrane protein</topology>
    </subcellularLocation>
</comment>
<proteinExistence type="inferred from homology"/>
<feature type="region of interest" description="Disordered" evidence="7">
    <location>
        <begin position="32"/>
        <end position="133"/>
    </location>
</feature>
<dbReference type="PANTHER" id="PTHR12385">
    <property type="entry name" value="CHOLINE TRANSPORTER-LIKE (SLC FAMILY 44)"/>
    <property type="match status" value="1"/>
</dbReference>
<evidence type="ECO:0000256" key="6">
    <source>
        <dbReference type="RuleBase" id="RU368066"/>
    </source>
</evidence>
<protein>
    <recommendedName>
        <fullName evidence="6">Protein PNS1</fullName>
    </recommendedName>
</protein>
<evidence type="ECO:0000256" key="5">
    <source>
        <dbReference type="ARBA" id="ARBA00023136"/>
    </source>
</evidence>
<feature type="transmembrane region" description="Helical" evidence="6">
    <location>
        <begin position="474"/>
        <end position="500"/>
    </location>
</feature>